<keyword evidence="1" id="KW-0472">Membrane</keyword>
<comment type="caution">
    <text evidence="2">The sequence shown here is derived from an EMBL/GenBank/DDBJ whole genome shotgun (WGS) entry which is preliminary data.</text>
</comment>
<organism evidence="2 3">
    <name type="scientific">Nonomuraea soli</name>
    <dbReference type="NCBI Taxonomy" id="1032476"/>
    <lineage>
        <taxon>Bacteria</taxon>
        <taxon>Bacillati</taxon>
        <taxon>Actinomycetota</taxon>
        <taxon>Actinomycetes</taxon>
        <taxon>Streptosporangiales</taxon>
        <taxon>Streptosporangiaceae</taxon>
        <taxon>Nonomuraea</taxon>
    </lineage>
</organism>
<proteinExistence type="predicted"/>
<keyword evidence="1" id="KW-1133">Transmembrane helix</keyword>
<name>A0A7W0CNQ6_9ACTN</name>
<dbReference type="Proteomes" id="UP000530928">
    <property type="component" value="Unassembled WGS sequence"/>
</dbReference>
<keyword evidence="1" id="KW-0812">Transmembrane</keyword>
<evidence type="ECO:0000313" key="3">
    <source>
        <dbReference type="Proteomes" id="UP000530928"/>
    </source>
</evidence>
<reference evidence="2 3" key="1">
    <citation type="submission" date="2020-07" db="EMBL/GenBank/DDBJ databases">
        <title>Genomic Encyclopedia of Type Strains, Phase IV (KMG-IV): sequencing the most valuable type-strain genomes for metagenomic binning, comparative biology and taxonomic classification.</title>
        <authorList>
            <person name="Goeker M."/>
        </authorList>
    </citation>
    <scope>NUCLEOTIDE SEQUENCE [LARGE SCALE GENOMIC DNA]</scope>
    <source>
        <strain evidence="2 3">DSM 45533</strain>
    </source>
</reference>
<feature type="transmembrane region" description="Helical" evidence="1">
    <location>
        <begin position="87"/>
        <end position="106"/>
    </location>
</feature>
<evidence type="ECO:0000313" key="2">
    <source>
        <dbReference type="EMBL" id="MBA2894522.1"/>
    </source>
</evidence>
<keyword evidence="3" id="KW-1185">Reference proteome</keyword>
<accession>A0A7W0CNQ6</accession>
<protein>
    <submittedName>
        <fullName evidence="2">Flp pilus assembly CpaF family ATPase</fullName>
    </submittedName>
</protein>
<feature type="transmembrane region" description="Helical" evidence="1">
    <location>
        <begin position="62"/>
        <end position="81"/>
    </location>
</feature>
<sequence length="118" mass="12578">MTTPSPGDELRAAVSARRDLGPDFEDAIVESFLDKMGKEVDRRVDERLASVRPSHADRRSDGMRLALAIVSMSLGTILSIVTIAVSYSLFALVIIWGAIAIVNGVFNNPGGGGPKPAR</sequence>
<dbReference type="EMBL" id="JACDUR010000006">
    <property type="protein sequence ID" value="MBA2894522.1"/>
    <property type="molecule type" value="Genomic_DNA"/>
</dbReference>
<gene>
    <name evidence="2" type="ORF">HNR30_005894</name>
</gene>
<dbReference type="RefSeq" id="WP_181613282.1">
    <property type="nucleotide sequence ID" value="NZ_BAABAM010000004.1"/>
</dbReference>
<dbReference type="AlphaFoldDB" id="A0A7W0CNQ6"/>
<evidence type="ECO:0000256" key="1">
    <source>
        <dbReference type="SAM" id="Phobius"/>
    </source>
</evidence>